<keyword evidence="3 6" id="KW-0547">Nucleotide-binding</keyword>
<dbReference type="AlphaFoldDB" id="U4KM38"/>
<dbReference type="Gene3D" id="3.30.70.890">
    <property type="entry name" value="GHMP kinase, C-terminal domain"/>
    <property type="match status" value="1"/>
</dbReference>
<evidence type="ECO:0000256" key="6">
    <source>
        <dbReference type="HAMAP-Rule" id="MF_00061"/>
    </source>
</evidence>
<keyword evidence="9" id="KW-1185">Reference proteome</keyword>
<name>U4KM38_9MOLU</name>
<dbReference type="UniPathway" id="UPA00056">
    <property type="reaction ID" value="UER00094"/>
</dbReference>
<dbReference type="SUPFAM" id="SSF55060">
    <property type="entry name" value="GHMP Kinase, C-terminal domain"/>
    <property type="match status" value="1"/>
</dbReference>
<dbReference type="GO" id="GO:0016114">
    <property type="term" value="P:terpenoid biosynthetic process"/>
    <property type="evidence" value="ECO:0007669"/>
    <property type="project" value="UniProtKB-UniRule"/>
</dbReference>
<dbReference type="RefSeq" id="WP_030003910.1">
    <property type="nucleotide sequence ID" value="NC_022549.1"/>
</dbReference>
<comment type="pathway">
    <text evidence="6">Isoprenoid biosynthesis; isopentenyl diphosphate biosynthesis via DXP pathway; isopentenyl diphosphate from 1-deoxy-D-xylulose 5-phosphate: step 3/6.</text>
</comment>
<feature type="domain" description="GHMP kinase N-terminal" evidence="7">
    <location>
        <begin position="59"/>
        <end position="135"/>
    </location>
</feature>
<evidence type="ECO:0000256" key="1">
    <source>
        <dbReference type="ARBA" id="ARBA00017473"/>
    </source>
</evidence>
<dbReference type="InterPro" id="IPR036554">
    <property type="entry name" value="GHMP_kinase_C_sf"/>
</dbReference>
<keyword evidence="6" id="KW-0414">Isoprene biosynthesis</keyword>
<dbReference type="Pfam" id="PF00288">
    <property type="entry name" value="GHMP_kinases_N"/>
    <property type="match status" value="1"/>
</dbReference>
<dbReference type="HOGENOM" id="CLU_053057_2_0_14"/>
<dbReference type="GO" id="GO:0005524">
    <property type="term" value="F:ATP binding"/>
    <property type="evidence" value="ECO:0007669"/>
    <property type="project" value="UniProtKB-UniRule"/>
</dbReference>
<feature type="active site" evidence="6">
    <location>
        <position position="129"/>
    </location>
</feature>
<proteinExistence type="inferred from homology"/>
<protein>
    <recommendedName>
        <fullName evidence="1 6">4-diphosphocytidyl-2-C-methyl-D-erythritol kinase</fullName>
        <shortName evidence="6">CMK</shortName>
        <ecNumber evidence="6">2.7.1.148</ecNumber>
    </recommendedName>
    <alternativeName>
        <fullName evidence="6">4-(cytidine-5'-diphospho)-2-C-methyl-D-erythritol kinase</fullName>
    </alternativeName>
</protein>
<comment type="similarity">
    <text evidence="6">Belongs to the GHMP kinase family. IspE subfamily.</text>
</comment>
<comment type="function">
    <text evidence="6">Catalyzes the phosphorylation of the position 2 hydroxy group of 4-diphosphocytidyl-2C-methyl-D-erythritol.</text>
</comment>
<keyword evidence="4 6" id="KW-0418">Kinase</keyword>
<accession>U4KM38</accession>
<dbReference type="EMBL" id="FO681348">
    <property type="protein sequence ID" value="CCV65036.1"/>
    <property type="molecule type" value="Genomic_DNA"/>
</dbReference>
<dbReference type="InterPro" id="IPR020568">
    <property type="entry name" value="Ribosomal_Su5_D2-typ_SF"/>
</dbReference>
<evidence type="ECO:0000259" key="7">
    <source>
        <dbReference type="Pfam" id="PF00288"/>
    </source>
</evidence>
<feature type="binding site" evidence="6">
    <location>
        <begin position="87"/>
        <end position="97"/>
    </location>
    <ligand>
        <name>ATP</name>
        <dbReference type="ChEBI" id="CHEBI:30616"/>
    </ligand>
</feature>
<dbReference type="HAMAP" id="MF_00061">
    <property type="entry name" value="IspE"/>
    <property type="match status" value="1"/>
</dbReference>
<evidence type="ECO:0000256" key="5">
    <source>
        <dbReference type="ARBA" id="ARBA00022840"/>
    </source>
</evidence>
<organism evidence="8 9">
    <name type="scientific">Acholeplasma brassicae</name>
    <dbReference type="NCBI Taxonomy" id="61635"/>
    <lineage>
        <taxon>Bacteria</taxon>
        <taxon>Bacillati</taxon>
        <taxon>Mycoplasmatota</taxon>
        <taxon>Mollicutes</taxon>
        <taxon>Acholeplasmatales</taxon>
        <taxon>Acholeplasmataceae</taxon>
        <taxon>Acholeplasma</taxon>
    </lineage>
</organism>
<gene>
    <name evidence="6 8" type="primary">ispE</name>
    <name evidence="8" type="ORF">BN85300150</name>
</gene>
<evidence type="ECO:0000256" key="2">
    <source>
        <dbReference type="ARBA" id="ARBA00022679"/>
    </source>
</evidence>
<evidence type="ECO:0000313" key="9">
    <source>
        <dbReference type="Proteomes" id="UP000032737"/>
    </source>
</evidence>
<sequence>MIREHAYAKINLALEIVRKRDDGYHELKSLMIPIELKDELIFTKGVGLNFASNVAIADNSIIKVYEVMKNRYNVKEGVSISLIKEIPVGAGLGGGSADIAATIRGLNRFWQLNLDSKEMRKLSIELGSDTLFCLYNSPAIITGRGEYIEFINSEMKFEHITLVVPNYQTSTKEAFKHVTFYQHDNEKFEQIKKSFIENKRDDLKDALYNDMLDANFILHNESRLYFKALQTQGLKPHLSGSGSVIYFLDLNQDELERLRELTPSNYQIIKTKQL</sequence>
<evidence type="ECO:0000256" key="4">
    <source>
        <dbReference type="ARBA" id="ARBA00022777"/>
    </source>
</evidence>
<keyword evidence="2 6" id="KW-0808">Transferase</keyword>
<dbReference type="OrthoDB" id="389264at2"/>
<dbReference type="GO" id="GO:0019288">
    <property type="term" value="P:isopentenyl diphosphate biosynthetic process, methylerythritol 4-phosphate pathway"/>
    <property type="evidence" value="ECO:0007669"/>
    <property type="project" value="UniProtKB-UniRule"/>
</dbReference>
<dbReference type="Gene3D" id="3.30.230.10">
    <property type="match status" value="1"/>
</dbReference>
<keyword evidence="5 6" id="KW-0067">ATP-binding</keyword>
<dbReference type="PIRSF" id="PIRSF010376">
    <property type="entry name" value="IspE"/>
    <property type="match status" value="1"/>
</dbReference>
<dbReference type="InterPro" id="IPR006204">
    <property type="entry name" value="GHMP_kinase_N_dom"/>
</dbReference>
<dbReference type="SUPFAM" id="SSF54211">
    <property type="entry name" value="Ribosomal protein S5 domain 2-like"/>
    <property type="match status" value="1"/>
</dbReference>
<dbReference type="PANTHER" id="PTHR43527:SF2">
    <property type="entry name" value="4-DIPHOSPHOCYTIDYL-2-C-METHYL-D-ERYTHRITOL KINASE, CHLOROPLASTIC"/>
    <property type="match status" value="1"/>
</dbReference>
<reference evidence="8 9" key="1">
    <citation type="journal article" date="2013" name="J. Mol. Microbiol. Biotechnol.">
        <title>Analysis of the Complete Genomes of Acholeplasma brassicae , A. palmae and A. laidlawii and Their Comparison to the Obligate Parasites from ' Candidatus Phytoplasma'.</title>
        <authorList>
            <person name="Kube M."/>
            <person name="Siewert C."/>
            <person name="Migdoll A.M."/>
            <person name="Duduk B."/>
            <person name="Holz S."/>
            <person name="Rabus R."/>
            <person name="Seemuller E."/>
            <person name="Mitrovic J."/>
            <person name="Muller I."/>
            <person name="Buttner C."/>
            <person name="Reinhardt R."/>
        </authorList>
    </citation>
    <scope>NUCLEOTIDE SEQUENCE [LARGE SCALE GENOMIC DNA]</scope>
    <source>
        <strain evidence="9">0502</strain>
    </source>
</reference>
<dbReference type="EC" id="2.7.1.148" evidence="6"/>
<comment type="catalytic activity">
    <reaction evidence="6">
        <text>4-CDP-2-C-methyl-D-erythritol + ATP = 4-CDP-2-C-methyl-D-erythritol 2-phosphate + ADP + H(+)</text>
        <dbReference type="Rhea" id="RHEA:18437"/>
        <dbReference type="ChEBI" id="CHEBI:15378"/>
        <dbReference type="ChEBI" id="CHEBI:30616"/>
        <dbReference type="ChEBI" id="CHEBI:57823"/>
        <dbReference type="ChEBI" id="CHEBI:57919"/>
        <dbReference type="ChEBI" id="CHEBI:456216"/>
        <dbReference type="EC" id="2.7.1.148"/>
    </reaction>
</comment>
<dbReference type="PANTHER" id="PTHR43527">
    <property type="entry name" value="4-DIPHOSPHOCYTIDYL-2-C-METHYL-D-ERYTHRITOL KINASE, CHLOROPLASTIC"/>
    <property type="match status" value="1"/>
</dbReference>
<dbReference type="Proteomes" id="UP000032737">
    <property type="component" value="Chromosome"/>
</dbReference>
<evidence type="ECO:0000256" key="3">
    <source>
        <dbReference type="ARBA" id="ARBA00022741"/>
    </source>
</evidence>
<dbReference type="KEGG" id="abra:BN85300150"/>
<dbReference type="InterPro" id="IPR014721">
    <property type="entry name" value="Ribsml_uS5_D2-typ_fold_subgr"/>
</dbReference>
<evidence type="ECO:0000313" key="8">
    <source>
        <dbReference type="EMBL" id="CCV65036.1"/>
    </source>
</evidence>
<dbReference type="GO" id="GO:0050515">
    <property type="term" value="F:4-(cytidine 5'-diphospho)-2-C-methyl-D-erythritol kinase activity"/>
    <property type="evidence" value="ECO:0007669"/>
    <property type="project" value="UniProtKB-UniRule"/>
</dbReference>
<dbReference type="NCBIfam" id="TIGR00154">
    <property type="entry name" value="ispE"/>
    <property type="match status" value="1"/>
</dbReference>
<dbReference type="InterPro" id="IPR004424">
    <property type="entry name" value="IspE"/>
</dbReference>
<feature type="active site" evidence="6">
    <location>
        <position position="9"/>
    </location>
</feature>
<dbReference type="STRING" id="61635.BN85300150"/>